<evidence type="ECO:0000256" key="1">
    <source>
        <dbReference type="ARBA" id="ARBA00022837"/>
    </source>
</evidence>
<keyword evidence="2" id="KW-0812">Transmembrane</keyword>
<accession>G0V158</accession>
<name>G0V158_TRYCI</name>
<sequence length="236" mass="26219">METEQQQQRPLCTKDLEKALDYVVTFGGSHRDGEPLPLFRYIFDLKERVMGCITSHDDVRKLVESDTGKRVTDGIVKFLDADGDGSVSPRDFQAIYEGKLKSTIRENSDTLDKIIPYFGQCAVGLITGYTMGRVVRRVYARKFLILTTGVMMYTGVQFLMQKNFIQQQMLLSLLKQKSKELADFDGDGVVGVDDLSHLVDSQMRLVSTQLGIGGVAPGVLGYGALAAGLRRGLRRV</sequence>
<dbReference type="SUPFAM" id="SSF47473">
    <property type="entry name" value="EF-hand"/>
    <property type="match status" value="1"/>
</dbReference>
<keyword evidence="2" id="KW-1133">Transmembrane helix</keyword>
<evidence type="ECO:0000313" key="4">
    <source>
        <dbReference type="EMBL" id="CCC95379.1"/>
    </source>
</evidence>
<dbReference type="InterPro" id="IPR018247">
    <property type="entry name" value="EF_Hand_1_Ca_BS"/>
</dbReference>
<dbReference type="GO" id="GO:0005509">
    <property type="term" value="F:calcium ion binding"/>
    <property type="evidence" value="ECO:0007669"/>
    <property type="project" value="InterPro"/>
</dbReference>
<dbReference type="PROSITE" id="PS50222">
    <property type="entry name" value="EF_HAND_2"/>
    <property type="match status" value="1"/>
</dbReference>
<dbReference type="InterPro" id="IPR002048">
    <property type="entry name" value="EF_hand_dom"/>
</dbReference>
<evidence type="ECO:0000259" key="3">
    <source>
        <dbReference type="PROSITE" id="PS50222"/>
    </source>
</evidence>
<keyword evidence="2" id="KW-0472">Membrane</keyword>
<reference evidence="4" key="1">
    <citation type="journal article" date="2012" name="Proc. Natl. Acad. Sci. U.S.A.">
        <title>Antigenic diversity is generated by distinct evolutionary mechanisms in African trypanosome species.</title>
        <authorList>
            <person name="Jackson A.P."/>
            <person name="Berry A."/>
            <person name="Aslett M."/>
            <person name="Allison H.C."/>
            <person name="Burton P."/>
            <person name="Vavrova-Anderson J."/>
            <person name="Brown R."/>
            <person name="Browne H."/>
            <person name="Corton N."/>
            <person name="Hauser H."/>
            <person name="Gamble J."/>
            <person name="Gilderthorp R."/>
            <person name="Marcello L."/>
            <person name="McQuillan J."/>
            <person name="Otto T.D."/>
            <person name="Quail M.A."/>
            <person name="Sanders M.J."/>
            <person name="van Tonder A."/>
            <person name="Ginger M.L."/>
            <person name="Field M.C."/>
            <person name="Barry J.D."/>
            <person name="Hertz-Fowler C."/>
            <person name="Berriman M."/>
        </authorList>
    </citation>
    <scope>NUCLEOTIDE SEQUENCE</scope>
    <source>
        <strain evidence="4">IL3000</strain>
    </source>
</reference>
<dbReference type="AlphaFoldDB" id="G0V158"/>
<dbReference type="PROSITE" id="PS00018">
    <property type="entry name" value="EF_HAND_1"/>
    <property type="match status" value="2"/>
</dbReference>
<dbReference type="InterPro" id="IPR011992">
    <property type="entry name" value="EF-hand-dom_pair"/>
</dbReference>
<keyword evidence="1" id="KW-0106">Calcium</keyword>
<organism evidence="4">
    <name type="scientific">Trypanosoma congolense (strain IL3000)</name>
    <dbReference type="NCBI Taxonomy" id="1068625"/>
    <lineage>
        <taxon>Eukaryota</taxon>
        <taxon>Discoba</taxon>
        <taxon>Euglenozoa</taxon>
        <taxon>Kinetoplastea</taxon>
        <taxon>Metakinetoplastina</taxon>
        <taxon>Trypanosomatida</taxon>
        <taxon>Trypanosomatidae</taxon>
        <taxon>Trypanosoma</taxon>
        <taxon>Nannomonas</taxon>
    </lineage>
</organism>
<feature type="transmembrane region" description="Helical" evidence="2">
    <location>
        <begin position="143"/>
        <end position="160"/>
    </location>
</feature>
<dbReference type="VEuPathDB" id="TriTrypDB:TcIL3000.11.8290"/>
<proteinExistence type="predicted"/>
<feature type="domain" description="EF-hand" evidence="3">
    <location>
        <begin position="67"/>
        <end position="102"/>
    </location>
</feature>
<feature type="transmembrane region" description="Helical" evidence="2">
    <location>
        <begin position="210"/>
        <end position="229"/>
    </location>
</feature>
<gene>
    <name evidence="4" type="ORF">TCIL3000_11_8290</name>
</gene>
<evidence type="ECO:0000256" key="2">
    <source>
        <dbReference type="SAM" id="Phobius"/>
    </source>
</evidence>
<dbReference type="EMBL" id="HE575324">
    <property type="protein sequence ID" value="CCC95379.1"/>
    <property type="molecule type" value="Genomic_DNA"/>
</dbReference>
<protein>
    <submittedName>
        <fullName evidence="4">Uncharacterized protein TCIL3000_11_8290</fullName>
    </submittedName>
</protein>